<accession>A0AC34RKF9</accession>
<dbReference type="Proteomes" id="UP000887576">
    <property type="component" value="Unplaced"/>
</dbReference>
<evidence type="ECO:0000313" key="2">
    <source>
        <dbReference type="WBParaSite" id="JU765_v2.g7856.t1"/>
    </source>
</evidence>
<organism evidence="1 2">
    <name type="scientific">Panagrolaimus sp. JU765</name>
    <dbReference type="NCBI Taxonomy" id="591449"/>
    <lineage>
        <taxon>Eukaryota</taxon>
        <taxon>Metazoa</taxon>
        <taxon>Ecdysozoa</taxon>
        <taxon>Nematoda</taxon>
        <taxon>Chromadorea</taxon>
        <taxon>Rhabditida</taxon>
        <taxon>Tylenchina</taxon>
        <taxon>Panagrolaimomorpha</taxon>
        <taxon>Panagrolaimoidea</taxon>
        <taxon>Panagrolaimidae</taxon>
        <taxon>Panagrolaimus</taxon>
    </lineage>
</organism>
<reference evidence="2" key="1">
    <citation type="submission" date="2022-11" db="UniProtKB">
        <authorList>
            <consortium name="WormBaseParasite"/>
        </authorList>
    </citation>
    <scope>IDENTIFICATION</scope>
</reference>
<protein>
    <submittedName>
        <fullName evidence="2">MULE transposase domain-containing protein</fullName>
    </submittedName>
</protein>
<sequence length="419" mass="48368">MPDPLKVERDQKLADMKERAANTFEPAAQITSATRTAVSDALLIALPSTEAMQQACQRAKRRARGIRNDNTDDFAIPPHLQVYEKINDQNQKENVPFLLFDSYAKEGEAGFIDMTEDSDDDEEHEEREGILPENGVLGDAPHWYGDRTFLICPASFNQVFTLHARFRDTKTTISCLYMLLKRKDTTTYTRVFKIVKKLVGNQRPTHYLCDFEKAQIKGFHAVYPQAEITGCWFHLSQSVHRYCTKKNLKIAEDVVISVQVKWFRAMAYVKADDIPTVWIGLAPSYDRRLRVVVRYFQKTYIGTAAAPAQYDPKRWSVYERTLNDDPRSNNSVEAYHGALNRFFGVAKPTPLVFVDKIKTYHGKVYSDLVRLRIGEKPRTKQRLEWLENDARKRRLINVYEATADKIQYVKDMAALCMNF</sequence>
<evidence type="ECO:0000313" key="1">
    <source>
        <dbReference type="Proteomes" id="UP000887576"/>
    </source>
</evidence>
<name>A0AC34RKF9_9BILA</name>
<proteinExistence type="predicted"/>
<dbReference type="WBParaSite" id="JU765_v2.g7856.t1">
    <property type="protein sequence ID" value="JU765_v2.g7856.t1"/>
    <property type="gene ID" value="JU765_v2.g7856"/>
</dbReference>